<feature type="compositionally biased region" description="Basic and acidic residues" evidence="1">
    <location>
        <begin position="81"/>
        <end position="104"/>
    </location>
</feature>
<dbReference type="SUPFAM" id="SSF47769">
    <property type="entry name" value="SAM/Pointed domain"/>
    <property type="match status" value="1"/>
</dbReference>
<evidence type="ECO:0000313" key="4">
    <source>
        <dbReference type="Proteomes" id="UP001623349"/>
    </source>
</evidence>
<dbReference type="PROSITE" id="PS50105">
    <property type="entry name" value="SAM_DOMAIN"/>
    <property type="match status" value="1"/>
</dbReference>
<gene>
    <name evidence="3" type="ORF">APTSU1_000575300</name>
</gene>
<proteinExistence type="predicted"/>
<dbReference type="PANTHER" id="PTHR16155">
    <property type="entry name" value="DED DOMAIN-CONTAINING PROTEIN"/>
    <property type="match status" value="1"/>
</dbReference>
<evidence type="ECO:0000259" key="2">
    <source>
        <dbReference type="PROSITE" id="PS50105"/>
    </source>
</evidence>
<dbReference type="InterPro" id="IPR013761">
    <property type="entry name" value="SAM/pointed_sf"/>
</dbReference>
<comment type="caution">
    <text evidence="3">The sequence shown here is derived from an EMBL/GenBank/DDBJ whole genome shotgun (WGS) entry which is preliminary data.</text>
</comment>
<accession>A0ABQ0ETZ8</accession>
<organism evidence="3 4">
    <name type="scientific">Apodemus speciosus</name>
    <name type="common">Large Japanese field mouse</name>
    <dbReference type="NCBI Taxonomy" id="105296"/>
    <lineage>
        <taxon>Eukaryota</taxon>
        <taxon>Metazoa</taxon>
        <taxon>Chordata</taxon>
        <taxon>Craniata</taxon>
        <taxon>Vertebrata</taxon>
        <taxon>Euteleostomi</taxon>
        <taxon>Mammalia</taxon>
        <taxon>Eutheria</taxon>
        <taxon>Euarchontoglires</taxon>
        <taxon>Glires</taxon>
        <taxon>Rodentia</taxon>
        <taxon>Myomorpha</taxon>
        <taxon>Muroidea</taxon>
        <taxon>Muridae</taxon>
        <taxon>Murinae</taxon>
        <taxon>Apodemus</taxon>
    </lineage>
</organism>
<dbReference type="Pfam" id="PF00536">
    <property type="entry name" value="SAM_1"/>
    <property type="match status" value="1"/>
</dbReference>
<dbReference type="PANTHER" id="PTHR16155:SF18">
    <property type="entry name" value="STERILE ALPHA MOTIF DOMAIN-CONTAINING PROTEIN 9-LIKE"/>
    <property type="match status" value="1"/>
</dbReference>
<protein>
    <submittedName>
        <fullName evidence="3">Sterile alpha motif domain-containing protein 9-like</fullName>
    </submittedName>
</protein>
<evidence type="ECO:0000313" key="3">
    <source>
        <dbReference type="EMBL" id="GAB1290523.1"/>
    </source>
</evidence>
<reference evidence="3 4" key="1">
    <citation type="submission" date="2024-08" db="EMBL/GenBank/DDBJ databases">
        <title>The draft genome of Apodemus speciosus.</title>
        <authorList>
            <person name="Nabeshima K."/>
            <person name="Suzuki S."/>
            <person name="Onuma M."/>
        </authorList>
    </citation>
    <scope>NUCLEOTIDE SEQUENCE [LARGE SCALE GENOMIC DNA]</scope>
    <source>
        <strain evidence="3">IB14-021</strain>
    </source>
</reference>
<name>A0ABQ0ETZ8_APOSI</name>
<sequence>MNRQETQPKLIEDWTKEDVKKWITEDLNIDEKYAQILLDEEVTGMVLQELTEVDLREMGLPRGPALLIRRMYNKLTSSHESNQDSRQLNDKKLSTKEHQKKTNNEEENSVLFSSDLGLRERQGRMKTKN</sequence>
<evidence type="ECO:0000256" key="1">
    <source>
        <dbReference type="SAM" id="MobiDB-lite"/>
    </source>
</evidence>
<dbReference type="Gene3D" id="1.10.150.50">
    <property type="entry name" value="Transcription Factor, Ets-1"/>
    <property type="match status" value="1"/>
</dbReference>
<feature type="domain" description="SAM" evidence="2">
    <location>
        <begin position="14"/>
        <end position="60"/>
    </location>
</feature>
<dbReference type="Proteomes" id="UP001623349">
    <property type="component" value="Unassembled WGS sequence"/>
</dbReference>
<feature type="region of interest" description="Disordered" evidence="1">
    <location>
        <begin position="76"/>
        <end position="129"/>
    </location>
</feature>
<dbReference type="EMBL" id="BAAFST010000006">
    <property type="protein sequence ID" value="GAB1290523.1"/>
    <property type="molecule type" value="Genomic_DNA"/>
</dbReference>
<keyword evidence="4" id="KW-1185">Reference proteome</keyword>
<dbReference type="InterPro" id="IPR001660">
    <property type="entry name" value="SAM"/>
</dbReference>